<evidence type="ECO:0000256" key="2">
    <source>
        <dbReference type="ARBA" id="ARBA00022723"/>
    </source>
</evidence>
<evidence type="ECO:0000259" key="7">
    <source>
        <dbReference type="PROSITE" id="PS51831"/>
    </source>
</evidence>
<protein>
    <recommendedName>
        <fullName evidence="1">bis(5'-nucleosyl)-tetraphosphatase (symmetrical)</fullName>
        <ecNumber evidence="1">3.6.1.41</ecNumber>
    </recommendedName>
</protein>
<comment type="caution">
    <text evidence="8">The sequence shown here is derived from an EMBL/GenBank/DDBJ whole genome shotgun (WGS) entry which is preliminary data.</text>
</comment>
<feature type="domain" description="HD" evidence="7">
    <location>
        <begin position="20"/>
        <end position="134"/>
    </location>
</feature>
<keyword evidence="5" id="KW-0408">Iron</keyword>
<dbReference type="Proteomes" id="UP001527181">
    <property type="component" value="Unassembled WGS sequence"/>
</dbReference>
<evidence type="ECO:0000313" key="8">
    <source>
        <dbReference type="EMBL" id="MCY9760214.1"/>
    </source>
</evidence>
<dbReference type="GO" id="GO:0008803">
    <property type="term" value="F:bis(5'-nucleosyl)-tetraphosphatase (symmetrical) activity"/>
    <property type="evidence" value="ECO:0007669"/>
    <property type="project" value="UniProtKB-EC"/>
</dbReference>
<dbReference type="PANTHER" id="PTHR35795">
    <property type="entry name" value="SLR1885 PROTEIN"/>
    <property type="match status" value="1"/>
</dbReference>
<dbReference type="GeneID" id="94492932"/>
<dbReference type="CDD" id="cd00077">
    <property type="entry name" value="HDc"/>
    <property type="match status" value="1"/>
</dbReference>
<keyword evidence="3" id="KW-0547">Nucleotide-binding</keyword>
<evidence type="ECO:0000313" key="9">
    <source>
        <dbReference type="Proteomes" id="UP001527181"/>
    </source>
</evidence>
<dbReference type="SMART" id="SM00471">
    <property type="entry name" value="HDc"/>
    <property type="match status" value="1"/>
</dbReference>
<evidence type="ECO:0000256" key="5">
    <source>
        <dbReference type="ARBA" id="ARBA00023004"/>
    </source>
</evidence>
<evidence type="ECO:0000256" key="6">
    <source>
        <dbReference type="ARBA" id="ARBA00049417"/>
    </source>
</evidence>
<comment type="catalytic activity">
    <reaction evidence="6">
        <text>P(1),P(4)-bis(5'-adenosyl) tetraphosphate + H2O = 2 ADP + 2 H(+)</text>
        <dbReference type="Rhea" id="RHEA:24252"/>
        <dbReference type="ChEBI" id="CHEBI:15377"/>
        <dbReference type="ChEBI" id="CHEBI:15378"/>
        <dbReference type="ChEBI" id="CHEBI:58141"/>
        <dbReference type="ChEBI" id="CHEBI:456216"/>
        <dbReference type="EC" id="3.6.1.41"/>
    </reaction>
</comment>
<evidence type="ECO:0000256" key="4">
    <source>
        <dbReference type="ARBA" id="ARBA00022801"/>
    </source>
</evidence>
<dbReference type="NCBIfam" id="TIGR00277">
    <property type="entry name" value="HDIG"/>
    <property type="match status" value="1"/>
</dbReference>
<evidence type="ECO:0000256" key="3">
    <source>
        <dbReference type="ARBA" id="ARBA00022741"/>
    </source>
</evidence>
<dbReference type="Pfam" id="PF01966">
    <property type="entry name" value="HD"/>
    <property type="match status" value="1"/>
</dbReference>
<dbReference type="InterPro" id="IPR051094">
    <property type="entry name" value="Diverse_Catalytic_Enzymes"/>
</dbReference>
<evidence type="ECO:0000256" key="1">
    <source>
        <dbReference type="ARBA" id="ARBA00012506"/>
    </source>
</evidence>
<dbReference type="InterPro" id="IPR006675">
    <property type="entry name" value="HDIG_dom"/>
</dbReference>
<name>A0ABT4GU31_PAEAL</name>
<reference evidence="8 9" key="1">
    <citation type="submission" date="2022-05" db="EMBL/GenBank/DDBJ databases">
        <title>Genome Sequencing of Bee-Associated Microbes.</title>
        <authorList>
            <person name="Dunlap C."/>
        </authorList>
    </citation>
    <scope>NUCLEOTIDE SEQUENCE [LARGE SCALE GENOMIC DNA]</scope>
    <source>
        <strain evidence="8 9">NRRL B-04010</strain>
    </source>
</reference>
<keyword evidence="2" id="KW-0479">Metal-binding</keyword>
<dbReference type="Gene3D" id="1.10.3210.10">
    <property type="entry name" value="Hypothetical protein af1432"/>
    <property type="match status" value="1"/>
</dbReference>
<dbReference type="EC" id="3.6.1.41" evidence="1"/>
<proteinExistence type="predicted"/>
<sequence length="197" mass="22585">MNRTREQLIEAVQMQMPAARWQHTQGVMTTAVQLAKKYGADPDKADLAAILHDVAKYWQTDRMERMIREHHMPSELLEHDKQLWHAPVGAYVAEHEYGIEDVEILDAIRYHTSGREKMTLLDKVVCLADYIEPGRDFPGVEHIRVLAEQNLNAALIAGFDSTISFLIERRRRIFPLTISARNGLLAELEAELEQQAD</sequence>
<keyword evidence="4 8" id="KW-0378">Hydrolase</keyword>
<organism evidence="8 9">
    <name type="scientific">Paenibacillus alvei</name>
    <name type="common">Bacillus alvei</name>
    <dbReference type="NCBI Taxonomy" id="44250"/>
    <lineage>
        <taxon>Bacteria</taxon>
        <taxon>Bacillati</taxon>
        <taxon>Bacillota</taxon>
        <taxon>Bacilli</taxon>
        <taxon>Bacillales</taxon>
        <taxon>Paenibacillaceae</taxon>
        <taxon>Paenibacillus</taxon>
    </lineage>
</organism>
<dbReference type="InterPro" id="IPR005249">
    <property type="entry name" value="YqeK"/>
</dbReference>
<keyword evidence="9" id="KW-1185">Reference proteome</keyword>
<gene>
    <name evidence="8" type="primary">yqeK</name>
    <name evidence="8" type="ORF">M5X12_06435</name>
</gene>
<accession>A0ABT4GU31</accession>
<dbReference type="RefSeq" id="WP_005547830.1">
    <property type="nucleotide sequence ID" value="NZ_JAKOBS010000047.1"/>
</dbReference>
<dbReference type="EMBL" id="JAMDNP010000011">
    <property type="protein sequence ID" value="MCY9760214.1"/>
    <property type="molecule type" value="Genomic_DNA"/>
</dbReference>
<dbReference type="PANTHER" id="PTHR35795:SF1">
    <property type="entry name" value="BIS(5'-NUCLEOSYL)-TETRAPHOSPHATASE, SYMMETRICAL"/>
    <property type="match status" value="1"/>
</dbReference>
<dbReference type="NCBIfam" id="TIGR00488">
    <property type="entry name" value="bis(5'-nucleosyl)-tetraphosphatase (symmetrical) YqeK"/>
    <property type="match status" value="1"/>
</dbReference>
<dbReference type="PROSITE" id="PS51831">
    <property type="entry name" value="HD"/>
    <property type="match status" value="1"/>
</dbReference>
<dbReference type="InterPro" id="IPR006674">
    <property type="entry name" value="HD_domain"/>
</dbReference>
<dbReference type="InterPro" id="IPR003607">
    <property type="entry name" value="HD/PDEase_dom"/>
</dbReference>
<dbReference type="SUPFAM" id="SSF109604">
    <property type="entry name" value="HD-domain/PDEase-like"/>
    <property type="match status" value="1"/>
</dbReference>